<evidence type="ECO:0000256" key="8">
    <source>
        <dbReference type="SAM" id="Phobius"/>
    </source>
</evidence>
<dbReference type="Gene3D" id="3.30.565.10">
    <property type="entry name" value="Histidine kinase-like ATPase, C-terminal domain"/>
    <property type="match status" value="1"/>
</dbReference>
<feature type="transmembrane region" description="Helical" evidence="8">
    <location>
        <begin position="184"/>
        <end position="205"/>
    </location>
</feature>
<dbReference type="Pfam" id="PF02518">
    <property type="entry name" value="HATPase_c"/>
    <property type="match status" value="1"/>
</dbReference>
<dbReference type="InterPro" id="IPR036890">
    <property type="entry name" value="HATPase_C_sf"/>
</dbReference>
<feature type="transmembrane region" description="Helical" evidence="8">
    <location>
        <begin position="12"/>
        <end position="30"/>
    </location>
</feature>
<proteinExistence type="predicted"/>
<evidence type="ECO:0000313" key="11">
    <source>
        <dbReference type="Proteomes" id="UP000223759"/>
    </source>
</evidence>
<evidence type="ECO:0000259" key="9">
    <source>
        <dbReference type="PROSITE" id="PS50109"/>
    </source>
</evidence>
<dbReference type="Proteomes" id="UP000223759">
    <property type="component" value="Unassembled WGS sequence"/>
</dbReference>
<keyword evidence="7" id="KW-0902">Two-component regulatory system</keyword>
<evidence type="ECO:0000256" key="6">
    <source>
        <dbReference type="ARBA" id="ARBA00022840"/>
    </source>
</evidence>
<dbReference type="PROSITE" id="PS50109">
    <property type="entry name" value="HIS_KIN"/>
    <property type="match status" value="1"/>
</dbReference>
<dbReference type="OrthoDB" id="1931120at2"/>
<keyword evidence="8" id="KW-0812">Transmembrane</keyword>
<evidence type="ECO:0000256" key="3">
    <source>
        <dbReference type="ARBA" id="ARBA00022679"/>
    </source>
</evidence>
<evidence type="ECO:0000256" key="5">
    <source>
        <dbReference type="ARBA" id="ARBA00022777"/>
    </source>
</evidence>
<feature type="transmembrane region" description="Helical" evidence="8">
    <location>
        <begin position="154"/>
        <end position="172"/>
    </location>
</feature>
<feature type="transmembrane region" description="Helical" evidence="8">
    <location>
        <begin position="127"/>
        <end position="147"/>
    </location>
</feature>
<keyword evidence="8" id="KW-0472">Membrane</keyword>
<keyword evidence="4" id="KW-0547">Nucleotide-binding</keyword>
<sequence length="490" mass="54327">MWFLETFDQRTLLLASSFGHLVAGGIAILFRRYAPTPILPHWGAGMLLIGLGILCVSLRGIYPDLLTLHVGNSLIILGQGALLTAYLGYFEREHLQKYVIIFSLIGVTAFNLMILVDVPGITVNHRIFLFSILSLAMQLAMFLLLITASRRDSIPARTIAFTHLITASIFLYRAGETLLLSELSLFVITAGNLMLFLIAFLAVIIQTPGLILLLKEDADRELLEREISLKQAQLLEHERKSTEALRLKANQYETISFMARGLAHDFNNLLGVLQMGHGTLNTVKDKKSWDEMHAPLEIMGGALKHAHMLTNGLLSLGSDQKLQLQPVAVCKIFDELRALLQNILGPEIKIQWSSIDTDWVVLSHPGFLLMALLNLALNSRDAMPDGGQLIFRASLYEWDGEIALDVGDLPTGEYVQISACDTGHGFNKRQKAHLFDPLYTTKEQSMGHGLGLFMIRSFIRRTQAGLIAQSTPGQGACFNILLNQANEEPC</sequence>
<name>A0A1R3VM11_9GAMM</name>
<dbReference type="GO" id="GO:0000160">
    <property type="term" value="P:phosphorelay signal transduction system"/>
    <property type="evidence" value="ECO:0007669"/>
    <property type="project" value="UniProtKB-KW"/>
</dbReference>
<dbReference type="EMBL" id="FTPK01000001">
    <property type="protein sequence ID" value="SIT65619.1"/>
    <property type="molecule type" value="Genomic_DNA"/>
</dbReference>
<dbReference type="InterPro" id="IPR004358">
    <property type="entry name" value="Sig_transdc_His_kin-like_C"/>
</dbReference>
<dbReference type="InterPro" id="IPR005467">
    <property type="entry name" value="His_kinase_dom"/>
</dbReference>
<dbReference type="STRING" id="233100.SAMN05216526_0067"/>
<protein>
    <recommendedName>
        <fullName evidence="2">histidine kinase</fullName>
        <ecNumber evidence="2">2.7.13.3</ecNumber>
    </recommendedName>
</protein>
<evidence type="ECO:0000256" key="7">
    <source>
        <dbReference type="ARBA" id="ARBA00023012"/>
    </source>
</evidence>
<dbReference type="SMART" id="SM00387">
    <property type="entry name" value="HATPase_c"/>
    <property type="match status" value="1"/>
</dbReference>
<dbReference type="EC" id="2.7.13.3" evidence="2"/>
<accession>A0A1R3VM11</accession>
<evidence type="ECO:0000256" key="1">
    <source>
        <dbReference type="ARBA" id="ARBA00000085"/>
    </source>
</evidence>
<evidence type="ECO:0000256" key="2">
    <source>
        <dbReference type="ARBA" id="ARBA00012438"/>
    </source>
</evidence>
<gene>
    <name evidence="10" type="ORF">SAMN05216526_0067</name>
</gene>
<feature type="transmembrane region" description="Helical" evidence="8">
    <location>
        <begin position="68"/>
        <end position="87"/>
    </location>
</feature>
<feature type="transmembrane region" description="Helical" evidence="8">
    <location>
        <begin position="42"/>
        <end position="62"/>
    </location>
</feature>
<evidence type="ECO:0000256" key="4">
    <source>
        <dbReference type="ARBA" id="ARBA00022741"/>
    </source>
</evidence>
<dbReference type="RefSeq" id="WP_076753969.1">
    <property type="nucleotide sequence ID" value="NZ_CP023018.1"/>
</dbReference>
<dbReference type="AlphaFoldDB" id="A0A1R3VM11"/>
<feature type="domain" description="Histidine kinase" evidence="9">
    <location>
        <begin position="261"/>
        <end position="486"/>
    </location>
</feature>
<feature type="transmembrane region" description="Helical" evidence="8">
    <location>
        <begin position="99"/>
        <end position="121"/>
    </location>
</feature>
<comment type="catalytic activity">
    <reaction evidence="1">
        <text>ATP + protein L-histidine = ADP + protein N-phospho-L-histidine.</text>
        <dbReference type="EC" id="2.7.13.3"/>
    </reaction>
</comment>
<dbReference type="SUPFAM" id="SSF55874">
    <property type="entry name" value="ATPase domain of HSP90 chaperone/DNA topoisomerase II/histidine kinase"/>
    <property type="match status" value="1"/>
</dbReference>
<keyword evidence="5 10" id="KW-0418">Kinase</keyword>
<evidence type="ECO:0000313" key="10">
    <source>
        <dbReference type="EMBL" id="SIT65619.1"/>
    </source>
</evidence>
<keyword evidence="3" id="KW-0808">Transferase</keyword>
<dbReference type="PRINTS" id="PR00344">
    <property type="entry name" value="BCTRLSENSOR"/>
</dbReference>
<dbReference type="GO" id="GO:0004673">
    <property type="term" value="F:protein histidine kinase activity"/>
    <property type="evidence" value="ECO:0007669"/>
    <property type="project" value="UniProtKB-EC"/>
</dbReference>
<dbReference type="PANTHER" id="PTHR43065">
    <property type="entry name" value="SENSOR HISTIDINE KINASE"/>
    <property type="match status" value="1"/>
</dbReference>
<keyword evidence="6" id="KW-0067">ATP-binding</keyword>
<dbReference type="GO" id="GO:0005524">
    <property type="term" value="F:ATP binding"/>
    <property type="evidence" value="ECO:0007669"/>
    <property type="project" value="UniProtKB-KW"/>
</dbReference>
<organism evidence="10 11">
    <name type="scientific">Ectothiorhodosinus mongolicus</name>
    <dbReference type="NCBI Taxonomy" id="233100"/>
    <lineage>
        <taxon>Bacteria</taxon>
        <taxon>Pseudomonadati</taxon>
        <taxon>Pseudomonadota</taxon>
        <taxon>Gammaproteobacteria</taxon>
        <taxon>Chromatiales</taxon>
        <taxon>Ectothiorhodospiraceae</taxon>
        <taxon>Ectothiorhodosinus</taxon>
    </lineage>
</organism>
<dbReference type="PANTHER" id="PTHR43065:SF46">
    <property type="entry name" value="C4-DICARBOXYLATE TRANSPORT SENSOR PROTEIN DCTB"/>
    <property type="match status" value="1"/>
</dbReference>
<dbReference type="InterPro" id="IPR003594">
    <property type="entry name" value="HATPase_dom"/>
</dbReference>
<keyword evidence="11" id="KW-1185">Reference proteome</keyword>
<keyword evidence="8" id="KW-1133">Transmembrane helix</keyword>
<reference evidence="10 11" key="1">
    <citation type="submission" date="2017-01" db="EMBL/GenBank/DDBJ databases">
        <authorList>
            <person name="Mah S.A."/>
            <person name="Swanson W.J."/>
            <person name="Moy G.W."/>
            <person name="Vacquier V.D."/>
        </authorList>
    </citation>
    <scope>NUCLEOTIDE SEQUENCE [LARGE SCALE GENOMIC DNA]</scope>
    <source>
        <strain evidence="10 11">M9</strain>
    </source>
</reference>